<dbReference type="GO" id="GO:0016538">
    <property type="term" value="F:cyclin-dependent protein serine/threonine kinase regulator activity"/>
    <property type="evidence" value="ECO:0007669"/>
    <property type="project" value="InterPro"/>
</dbReference>
<sequence>MSQLSNPLVTVSQLFHGVNLNNQIPPELQESIRYYTARLTQAAGILLRLPQNITAQANVLLFRYWAEVDLLKYEFSEVSAAVIYLTAKISSSPRALRGIANVYAYLLSPNSILSPSLPERSPISTPDPKSYYLSESAYITKRTQIIYLEGQILNALGFNTHVALPHTLAITYLQILDVFQNDSDKIGQRVAQRTIAHLNAALLNPQAIYLTHQPCQLATAAIFVAAREIGAALPTCAWWDVFDCEREDLGFLAVALGSLELLATREMRRWGEKKGMLGRTDIYTEMTKLGLSHPAHNKITGGDIDEETEMARLLDEKVDSISKTKHFLEK</sequence>
<keyword evidence="2" id="KW-1185">Reference proteome</keyword>
<dbReference type="EMBL" id="JNVN01002600">
    <property type="protein sequence ID" value="KHJ31780.1"/>
    <property type="molecule type" value="Genomic_DNA"/>
</dbReference>
<proteinExistence type="predicted"/>
<dbReference type="Gene3D" id="1.10.472.10">
    <property type="entry name" value="Cyclin-like"/>
    <property type="match status" value="2"/>
</dbReference>
<protein>
    <submittedName>
        <fullName evidence="1">Putative cyclin domain-containing protein</fullName>
    </submittedName>
</protein>
<dbReference type="GO" id="GO:0006357">
    <property type="term" value="P:regulation of transcription by RNA polymerase II"/>
    <property type="evidence" value="ECO:0007669"/>
    <property type="project" value="InterPro"/>
</dbReference>
<dbReference type="InterPro" id="IPR036915">
    <property type="entry name" value="Cyclin-like_sf"/>
</dbReference>
<reference evidence="1 2" key="1">
    <citation type="journal article" date="2014" name="BMC Genomics">
        <title>Adaptive genomic structural variation in the grape powdery mildew pathogen, Erysiphe necator.</title>
        <authorList>
            <person name="Jones L."/>
            <person name="Riaz S."/>
            <person name="Morales-Cruz A."/>
            <person name="Amrine K.C."/>
            <person name="McGuire B."/>
            <person name="Gubler W.D."/>
            <person name="Walker M.A."/>
            <person name="Cantu D."/>
        </authorList>
    </citation>
    <scope>NUCLEOTIDE SEQUENCE [LARGE SCALE GENOMIC DNA]</scope>
    <source>
        <strain evidence="2">c</strain>
    </source>
</reference>
<evidence type="ECO:0000313" key="2">
    <source>
        <dbReference type="Proteomes" id="UP000030854"/>
    </source>
</evidence>
<accession>A0A0B1P3A7</accession>
<name>A0A0B1P3A7_UNCNE</name>
<dbReference type="AlphaFoldDB" id="A0A0B1P3A7"/>
<dbReference type="InterPro" id="IPR043198">
    <property type="entry name" value="Cyclin/Ssn8"/>
</dbReference>
<dbReference type="HOGENOM" id="CLU_022000_5_0_1"/>
<dbReference type="STRING" id="52586.A0A0B1P3A7"/>
<comment type="caution">
    <text evidence="1">The sequence shown here is derived from an EMBL/GenBank/DDBJ whole genome shotgun (WGS) entry which is preliminary data.</text>
</comment>
<dbReference type="Proteomes" id="UP000030854">
    <property type="component" value="Unassembled WGS sequence"/>
</dbReference>
<dbReference type="OMA" id="WEDVWSV"/>
<evidence type="ECO:0000313" key="1">
    <source>
        <dbReference type="EMBL" id="KHJ31780.1"/>
    </source>
</evidence>
<dbReference type="SUPFAM" id="SSF47954">
    <property type="entry name" value="Cyclin-like"/>
    <property type="match status" value="2"/>
</dbReference>
<dbReference type="PANTHER" id="PTHR10026">
    <property type="entry name" value="CYCLIN"/>
    <property type="match status" value="1"/>
</dbReference>
<gene>
    <name evidence="1" type="ORF">EV44_g2905</name>
</gene>
<organism evidence="1 2">
    <name type="scientific">Uncinula necator</name>
    <name type="common">Grape powdery mildew</name>
    <dbReference type="NCBI Taxonomy" id="52586"/>
    <lineage>
        <taxon>Eukaryota</taxon>
        <taxon>Fungi</taxon>
        <taxon>Dikarya</taxon>
        <taxon>Ascomycota</taxon>
        <taxon>Pezizomycotina</taxon>
        <taxon>Leotiomycetes</taxon>
        <taxon>Erysiphales</taxon>
        <taxon>Erysiphaceae</taxon>
        <taxon>Erysiphe</taxon>
    </lineage>
</organism>